<dbReference type="CDD" id="cd00184">
    <property type="entry name" value="TNF"/>
    <property type="match status" value="1"/>
</dbReference>
<dbReference type="InterPro" id="IPR006052">
    <property type="entry name" value="TNF_dom"/>
</dbReference>
<dbReference type="OrthoDB" id="9936525at2759"/>
<dbReference type="EMBL" id="VCAZ01000096">
    <property type="protein sequence ID" value="TSR75238.1"/>
    <property type="molecule type" value="Genomic_DNA"/>
</dbReference>
<comment type="similarity">
    <text evidence="2">Belongs to the tumor necrosis factor family.</text>
</comment>
<name>A0A556V1L2_BAGYA</name>
<feature type="transmembrane region" description="Helical" evidence="5">
    <location>
        <begin position="27"/>
        <end position="50"/>
    </location>
</feature>
<evidence type="ECO:0000256" key="2">
    <source>
        <dbReference type="ARBA" id="ARBA00008670"/>
    </source>
</evidence>
<dbReference type="Pfam" id="PF00229">
    <property type="entry name" value="TNF"/>
    <property type="match status" value="1"/>
</dbReference>
<dbReference type="PANTHER" id="PTHR11471">
    <property type="entry name" value="TUMOR NECROSIS FACTOR FAMILY MEMBER"/>
    <property type="match status" value="1"/>
</dbReference>
<dbReference type="GO" id="GO:0006955">
    <property type="term" value="P:immune response"/>
    <property type="evidence" value="ECO:0007669"/>
    <property type="project" value="InterPro"/>
</dbReference>
<gene>
    <name evidence="7" type="ORF">Baya_11832</name>
</gene>
<evidence type="ECO:0000313" key="7">
    <source>
        <dbReference type="EMBL" id="TSR75238.1"/>
    </source>
</evidence>
<feature type="domain" description="THD" evidence="6">
    <location>
        <begin position="140"/>
        <end position="280"/>
    </location>
</feature>
<organism evidence="7 8">
    <name type="scientific">Bagarius yarrelli</name>
    <name type="common">Goonch</name>
    <name type="synonym">Bagrus yarrelli</name>
    <dbReference type="NCBI Taxonomy" id="175774"/>
    <lineage>
        <taxon>Eukaryota</taxon>
        <taxon>Metazoa</taxon>
        <taxon>Chordata</taxon>
        <taxon>Craniata</taxon>
        <taxon>Vertebrata</taxon>
        <taxon>Euteleostomi</taxon>
        <taxon>Actinopterygii</taxon>
        <taxon>Neopterygii</taxon>
        <taxon>Teleostei</taxon>
        <taxon>Ostariophysi</taxon>
        <taxon>Siluriformes</taxon>
        <taxon>Sisoridae</taxon>
        <taxon>Sisorinae</taxon>
        <taxon>Bagarius</taxon>
    </lineage>
</organism>
<accession>A0A556V1L2</accession>
<dbReference type="GO" id="GO:0005615">
    <property type="term" value="C:extracellular space"/>
    <property type="evidence" value="ECO:0007669"/>
    <property type="project" value="UniProtKB-KW"/>
</dbReference>
<dbReference type="SMART" id="SM00207">
    <property type="entry name" value="TNF"/>
    <property type="match status" value="1"/>
</dbReference>
<keyword evidence="3" id="KW-0202">Cytokine</keyword>
<dbReference type="PROSITE" id="PS50049">
    <property type="entry name" value="THD_2"/>
    <property type="match status" value="1"/>
</dbReference>
<keyword evidence="5" id="KW-1133">Transmembrane helix</keyword>
<comment type="caution">
    <text evidence="7">The sequence shown here is derived from an EMBL/GenBank/DDBJ whole genome shotgun (WGS) entry which is preliminary data.</text>
</comment>
<evidence type="ECO:0000256" key="5">
    <source>
        <dbReference type="SAM" id="Phobius"/>
    </source>
</evidence>
<dbReference type="SUPFAM" id="SSF49842">
    <property type="entry name" value="TNF-like"/>
    <property type="match status" value="1"/>
</dbReference>
<evidence type="ECO:0000313" key="8">
    <source>
        <dbReference type="Proteomes" id="UP000319801"/>
    </source>
</evidence>
<evidence type="ECO:0000256" key="1">
    <source>
        <dbReference type="ARBA" id="ARBA00004370"/>
    </source>
</evidence>
<reference evidence="7 8" key="1">
    <citation type="journal article" date="2019" name="Genome Biol. Evol.">
        <title>Whole-Genome Sequencing of the Giant Devil Catfish, Bagarius yarrelli.</title>
        <authorList>
            <person name="Jiang W."/>
            <person name="Lv Y."/>
            <person name="Cheng L."/>
            <person name="Yang K."/>
            <person name="Chao B."/>
            <person name="Wang X."/>
            <person name="Li Y."/>
            <person name="Pan X."/>
            <person name="You X."/>
            <person name="Zhang Y."/>
            <person name="Yang J."/>
            <person name="Li J."/>
            <person name="Zhang X."/>
            <person name="Liu S."/>
            <person name="Sun C."/>
            <person name="Yang J."/>
            <person name="Shi Q."/>
        </authorList>
    </citation>
    <scope>NUCLEOTIDE SEQUENCE [LARGE SCALE GENOMIC DNA]</scope>
    <source>
        <strain evidence="7">JWS20170419001</strain>
        <tissue evidence="7">Muscle</tissue>
    </source>
</reference>
<evidence type="ECO:0000256" key="4">
    <source>
        <dbReference type="ARBA" id="ARBA00023136"/>
    </source>
</evidence>
<dbReference type="InterPro" id="IPR008983">
    <property type="entry name" value="Tumour_necrosis_fac-like_dom"/>
</dbReference>
<keyword evidence="5" id="KW-0812">Transmembrane</keyword>
<dbReference type="Gene3D" id="2.60.120.40">
    <property type="match status" value="1"/>
</dbReference>
<proteinExistence type="inferred from homology"/>
<dbReference type="PANTHER" id="PTHR11471:SF55">
    <property type="entry name" value="DEATH LIGAND 3"/>
    <property type="match status" value="1"/>
</dbReference>
<keyword evidence="4 5" id="KW-0472">Membrane</keyword>
<keyword evidence="8" id="KW-1185">Reference proteome</keyword>
<sequence length="281" mass="31991">MTLNIQSDTCYNACYNRMHGPPTEKPLTVLFLLLAAILGVEIVITTALLYSFNRELNTARESLHHDIFPTECLHHQPPMMLSEDLPSCDLLRRELLNSMNTRLLLEVRNSLWKSLGEHNITQVFKPAIHVGVEQELKQFHRLQRTGDPQDSRFMSECLNWEVLSGQSTQKGLMILSPDGEIVVPQKGIYFVYSQVNFVSLSPTPNHQYLFRKTASYLELTMLGKADTSFRHESEAGVVWHSSHQGALFQLEKGDRLSLCVSNMDAVFLQPEATYFGAYMID</sequence>
<dbReference type="GO" id="GO:0016020">
    <property type="term" value="C:membrane"/>
    <property type="evidence" value="ECO:0007669"/>
    <property type="project" value="UniProtKB-SubCell"/>
</dbReference>
<evidence type="ECO:0000256" key="3">
    <source>
        <dbReference type="ARBA" id="ARBA00022514"/>
    </source>
</evidence>
<dbReference type="AlphaFoldDB" id="A0A556V1L2"/>
<comment type="subcellular location">
    <subcellularLocation>
        <location evidence="1">Membrane</location>
    </subcellularLocation>
</comment>
<dbReference type="Proteomes" id="UP000319801">
    <property type="component" value="Unassembled WGS sequence"/>
</dbReference>
<dbReference type="GO" id="GO:0005164">
    <property type="term" value="F:tumor necrosis factor receptor binding"/>
    <property type="evidence" value="ECO:0007669"/>
    <property type="project" value="InterPro"/>
</dbReference>
<evidence type="ECO:0000259" key="6">
    <source>
        <dbReference type="PROSITE" id="PS50049"/>
    </source>
</evidence>
<protein>
    <submittedName>
        <fullName evidence="7">Tumor necrosis factor ligand superfamily member 10</fullName>
    </submittedName>
</protein>
<dbReference type="GO" id="GO:0005125">
    <property type="term" value="F:cytokine activity"/>
    <property type="evidence" value="ECO:0007669"/>
    <property type="project" value="UniProtKB-KW"/>
</dbReference>